<dbReference type="EMBL" id="KX883589">
    <property type="protein sequence ID" value="APG77230.1"/>
    <property type="molecule type" value="Genomic_RNA"/>
</dbReference>
<evidence type="ECO:0000313" key="1">
    <source>
        <dbReference type="EMBL" id="APG77230.1"/>
    </source>
</evidence>
<protein>
    <recommendedName>
        <fullName evidence="2">Coat protein</fullName>
    </recommendedName>
</protein>
<organism evidence="1">
    <name type="scientific">Hubei levi-like virus 7</name>
    <dbReference type="NCBI Taxonomy" id="1922919"/>
    <lineage>
        <taxon>Viruses</taxon>
        <taxon>Riboviria</taxon>
    </lineage>
</organism>
<dbReference type="InterPro" id="IPR015954">
    <property type="entry name" value="Phage_RNA-type_capsid"/>
</dbReference>
<accession>A0A1L3KIJ0</accession>
<sequence length="138" mass="14857">MTAIAALTLKDGQATPVNHTFAPVNIDQQGVAKWADRVGGIAVGFPTVSFSMRVPTKASRMYRVTAKVTLPVLEQTSASTATGIQPAPTKAYDLMCNIEFVLPERSTEAQRKDILAYAKEYLANAVLSSAVTTFESVY</sequence>
<dbReference type="Gene3D" id="3.30.380.10">
    <property type="entry name" value="MS2 Viral Coat Protein"/>
    <property type="match status" value="1"/>
</dbReference>
<name>A0A1L3KIJ0_9VIRU</name>
<reference evidence="1" key="1">
    <citation type="journal article" date="2016" name="Nature">
        <title>Redefining the invertebrate RNA virosphere.</title>
        <authorList>
            <person name="Shi M."/>
            <person name="Lin X.D."/>
            <person name="Tian J.H."/>
            <person name="Chen L.J."/>
            <person name="Chen X."/>
            <person name="Li C.X."/>
            <person name="Qin X.C."/>
            <person name="Li J."/>
            <person name="Cao J.P."/>
            <person name="Eden J.S."/>
            <person name="Buchmann J."/>
            <person name="Wang W."/>
            <person name="Xu J."/>
            <person name="Holmes E.C."/>
            <person name="Zhang Y.Z."/>
        </authorList>
    </citation>
    <scope>NUCLEOTIDE SEQUENCE</scope>
    <source>
        <strain evidence="1">WHWN54319</strain>
    </source>
</reference>
<dbReference type="SUPFAM" id="SSF55405">
    <property type="entry name" value="RNA bacteriophage capsid protein"/>
    <property type="match status" value="1"/>
</dbReference>
<proteinExistence type="predicted"/>
<evidence type="ECO:0008006" key="2">
    <source>
        <dbReference type="Google" id="ProtNLM"/>
    </source>
</evidence>